<protein>
    <submittedName>
        <fullName evidence="7">Nitroreductase family protein</fullName>
    </submittedName>
</protein>
<proteinExistence type="inferred from homology"/>
<reference evidence="7 8" key="1">
    <citation type="submission" date="2021-06" db="EMBL/GenBank/DDBJ databases">
        <authorList>
            <person name="Sun Q."/>
            <person name="Li D."/>
        </authorList>
    </citation>
    <scope>NUCLEOTIDE SEQUENCE [LARGE SCALE GENOMIC DNA]</scope>
    <source>
        <strain evidence="7 8">MSJ-40</strain>
    </source>
</reference>
<keyword evidence="5" id="KW-0560">Oxidoreductase</keyword>
<dbReference type="InterPro" id="IPR029479">
    <property type="entry name" value="Nitroreductase"/>
</dbReference>
<keyword evidence="4" id="KW-0288">FMN</keyword>
<accession>A0ABS6E4I4</accession>
<keyword evidence="3" id="KW-0285">Flavoprotein</keyword>
<sequence length="169" mass="18790">MDVLNTILTRISIRKFTGEPIKEEDLNILLKSGFQAPSAHNYQPWHFVVVRDEDVIERIAEFHPYAKMLPKAGCGIIVCGDEVKQPNKGFLVEDCSAAIQNMLLAAHGIGLGAVWCGIYSADKLVDSAKDVLGLPENIIPIGMVVVGVKDEEKEPTDRYDANKIHYNKW</sequence>
<evidence type="ECO:0000256" key="2">
    <source>
        <dbReference type="ARBA" id="ARBA00007118"/>
    </source>
</evidence>
<dbReference type="EMBL" id="JAHLPM010000005">
    <property type="protein sequence ID" value="MBU5437823.1"/>
    <property type="molecule type" value="Genomic_DNA"/>
</dbReference>
<dbReference type="PANTHER" id="PTHR43673:SF2">
    <property type="entry name" value="NITROREDUCTASE"/>
    <property type="match status" value="1"/>
</dbReference>
<evidence type="ECO:0000313" key="8">
    <source>
        <dbReference type="Proteomes" id="UP000749471"/>
    </source>
</evidence>
<evidence type="ECO:0000259" key="6">
    <source>
        <dbReference type="Pfam" id="PF00881"/>
    </source>
</evidence>
<feature type="domain" description="Nitroreductase" evidence="6">
    <location>
        <begin position="7"/>
        <end position="61"/>
    </location>
</feature>
<organism evidence="7 8">
    <name type="scientific">Tissierella simiarum</name>
    <dbReference type="NCBI Taxonomy" id="2841534"/>
    <lineage>
        <taxon>Bacteria</taxon>
        <taxon>Bacillati</taxon>
        <taxon>Bacillota</taxon>
        <taxon>Tissierellia</taxon>
        <taxon>Tissierellales</taxon>
        <taxon>Tissierellaceae</taxon>
        <taxon>Tissierella</taxon>
    </lineage>
</organism>
<dbReference type="Pfam" id="PF00881">
    <property type="entry name" value="Nitroreductase"/>
    <property type="match status" value="2"/>
</dbReference>
<comment type="similarity">
    <text evidence="2">Belongs to the nitroreductase family.</text>
</comment>
<evidence type="ECO:0000313" key="7">
    <source>
        <dbReference type="EMBL" id="MBU5437823.1"/>
    </source>
</evidence>
<dbReference type="Proteomes" id="UP000749471">
    <property type="component" value="Unassembled WGS sequence"/>
</dbReference>
<dbReference type="CDD" id="cd02150">
    <property type="entry name" value="nitroreductase"/>
    <property type="match status" value="1"/>
</dbReference>
<evidence type="ECO:0000256" key="4">
    <source>
        <dbReference type="ARBA" id="ARBA00022643"/>
    </source>
</evidence>
<evidence type="ECO:0000256" key="3">
    <source>
        <dbReference type="ARBA" id="ARBA00022630"/>
    </source>
</evidence>
<gene>
    <name evidence="7" type="ORF">KQI42_07375</name>
</gene>
<feature type="domain" description="Nitroreductase" evidence="6">
    <location>
        <begin position="90"/>
        <end position="147"/>
    </location>
</feature>
<dbReference type="PANTHER" id="PTHR43673">
    <property type="entry name" value="NAD(P)H NITROREDUCTASE YDGI-RELATED"/>
    <property type="match status" value="1"/>
</dbReference>
<name>A0ABS6E4I4_9FIRM</name>
<evidence type="ECO:0000256" key="5">
    <source>
        <dbReference type="ARBA" id="ARBA00023002"/>
    </source>
</evidence>
<keyword evidence="8" id="KW-1185">Reference proteome</keyword>
<evidence type="ECO:0000256" key="1">
    <source>
        <dbReference type="ARBA" id="ARBA00001917"/>
    </source>
</evidence>
<comment type="caution">
    <text evidence="7">The sequence shown here is derived from an EMBL/GenBank/DDBJ whole genome shotgun (WGS) entry which is preliminary data.</text>
</comment>
<dbReference type="RefSeq" id="WP_216518341.1">
    <property type="nucleotide sequence ID" value="NZ_JAHLPM010000005.1"/>
</dbReference>
<comment type="cofactor">
    <cofactor evidence="1">
        <name>FMN</name>
        <dbReference type="ChEBI" id="CHEBI:58210"/>
    </cofactor>
</comment>